<accession>A0AA95SBZ4</accession>
<evidence type="ECO:0000313" key="2">
    <source>
        <dbReference type="EMBL" id="WHY85558.1"/>
    </source>
</evidence>
<dbReference type="Proteomes" id="UP001178288">
    <property type="component" value="Chromosome"/>
</dbReference>
<reference evidence="2" key="1">
    <citation type="submission" date="2023-05" db="EMBL/GenBank/DDBJ databases">
        <title>Comparative genomics of Bacillaceae isolates and their secondary metabolite potential.</title>
        <authorList>
            <person name="Song L."/>
            <person name="Nielsen L.J."/>
            <person name="Mohite O."/>
            <person name="Xu X."/>
            <person name="Weber T."/>
            <person name="Kovacs A.T."/>
        </authorList>
    </citation>
    <scope>NUCLEOTIDE SEQUENCE</scope>
    <source>
        <strain evidence="2">XLM17</strain>
    </source>
</reference>
<gene>
    <name evidence="2" type="ORF">QNH39_23585</name>
</gene>
<dbReference type="RefSeq" id="WP_066092203.1">
    <property type="nucleotide sequence ID" value="NZ_CP126114.1"/>
</dbReference>
<keyword evidence="3" id="KW-1185">Reference proteome</keyword>
<keyword evidence="1" id="KW-0732">Signal</keyword>
<organism evidence="2 3">
    <name type="scientific">Neobacillus novalis</name>
    <dbReference type="NCBI Taxonomy" id="220687"/>
    <lineage>
        <taxon>Bacteria</taxon>
        <taxon>Bacillati</taxon>
        <taxon>Bacillota</taxon>
        <taxon>Bacilli</taxon>
        <taxon>Bacillales</taxon>
        <taxon>Bacillaceae</taxon>
        <taxon>Neobacillus</taxon>
    </lineage>
</organism>
<dbReference type="AlphaFoldDB" id="A0AA95SBZ4"/>
<name>A0AA95SBZ4_9BACI</name>
<evidence type="ECO:0000313" key="3">
    <source>
        <dbReference type="Proteomes" id="UP001178288"/>
    </source>
</evidence>
<proteinExistence type="predicted"/>
<feature type="signal peptide" evidence="1">
    <location>
        <begin position="1"/>
        <end position="21"/>
    </location>
</feature>
<protein>
    <recommendedName>
        <fullName evidence="4">Lipoprotein</fullName>
    </recommendedName>
</protein>
<evidence type="ECO:0008006" key="4">
    <source>
        <dbReference type="Google" id="ProtNLM"/>
    </source>
</evidence>
<sequence>MKKFYLLFLIVIILVGCQTNNTIETNKTFLTYKSAVEYGLQEEGITKDDIIDEIQVGGEQFIIFINPNLGDSIATANINVDKNGTYTWNLVGSRVVFSMSLDHHTPSTKGEIQLLSGKKFNVYLGMDETNLPSMANGEELKYDEKRKIYYNISENTDH</sequence>
<evidence type="ECO:0000256" key="1">
    <source>
        <dbReference type="SAM" id="SignalP"/>
    </source>
</evidence>
<dbReference type="EMBL" id="CP126114">
    <property type="protein sequence ID" value="WHY85558.1"/>
    <property type="molecule type" value="Genomic_DNA"/>
</dbReference>
<feature type="chain" id="PRO_5041718656" description="Lipoprotein" evidence="1">
    <location>
        <begin position="22"/>
        <end position="158"/>
    </location>
</feature>
<dbReference type="PROSITE" id="PS51257">
    <property type="entry name" value="PROKAR_LIPOPROTEIN"/>
    <property type="match status" value="1"/>
</dbReference>
<dbReference type="KEGG" id="nnv:QNH39_23585"/>